<accession>A0ABD0KUG9</accession>
<dbReference type="Proteomes" id="UP001519460">
    <property type="component" value="Unassembled WGS sequence"/>
</dbReference>
<feature type="non-terminal residue" evidence="2">
    <location>
        <position position="120"/>
    </location>
</feature>
<gene>
    <name evidence="2" type="ORF">BaRGS_00018142</name>
</gene>
<dbReference type="EMBL" id="JACVVK020000125">
    <property type="protein sequence ID" value="KAK7490539.1"/>
    <property type="molecule type" value="Genomic_DNA"/>
</dbReference>
<proteinExistence type="predicted"/>
<sequence length="120" mass="13471">ATVSRAGQRRVSEPSTTDRVGSERRLWKLVQRPPEAESPWRTLALLGNGVPTYHVQKAENRLKSNIHAEKARFKSSEVKHPLGEGEVQKARSSQLKLNIHAEKARSSQLKLNIHSEKAGF</sequence>
<reference evidence="2 3" key="1">
    <citation type="journal article" date="2023" name="Sci. Data">
        <title>Genome assembly of the Korean intertidal mud-creeper Batillaria attramentaria.</title>
        <authorList>
            <person name="Patra A.K."/>
            <person name="Ho P.T."/>
            <person name="Jun S."/>
            <person name="Lee S.J."/>
            <person name="Kim Y."/>
            <person name="Won Y.J."/>
        </authorList>
    </citation>
    <scope>NUCLEOTIDE SEQUENCE [LARGE SCALE GENOMIC DNA]</scope>
    <source>
        <strain evidence="2">Wonlab-2016</strain>
    </source>
</reference>
<evidence type="ECO:0000256" key="1">
    <source>
        <dbReference type="SAM" id="MobiDB-lite"/>
    </source>
</evidence>
<evidence type="ECO:0000313" key="2">
    <source>
        <dbReference type="EMBL" id="KAK7490539.1"/>
    </source>
</evidence>
<comment type="caution">
    <text evidence="2">The sequence shown here is derived from an EMBL/GenBank/DDBJ whole genome shotgun (WGS) entry which is preliminary data.</text>
</comment>
<name>A0ABD0KUG9_9CAEN</name>
<keyword evidence="3" id="KW-1185">Reference proteome</keyword>
<evidence type="ECO:0000313" key="3">
    <source>
        <dbReference type="Proteomes" id="UP001519460"/>
    </source>
</evidence>
<organism evidence="2 3">
    <name type="scientific">Batillaria attramentaria</name>
    <dbReference type="NCBI Taxonomy" id="370345"/>
    <lineage>
        <taxon>Eukaryota</taxon>
        <taxon>Metazoa</taxon>
        <taxon>Spiralia</taxon>
        <taxon>Lophotrochozoa</taxon>
        <taxon>Mollusca</taxon>
        <taxon>Gastropoda</taxon>
        <taxon>Caenogastropoda</taxon>
        <taxon>Sorbeoconcha</taxon>
        <taxon>Cerithioidea</taxon>
        <taxon>Batillariidae</taxon>
        <taxon>Batillaria</taxon>
    </lineage>
</organism>
<feature type="non-terminal residue" evidence="2">
    <location>
        <position position="1"/>
    </location>
</feature>
<dbReference type="AlphaFoldDB" id="A0ABD0KUG9"/>
<feature type="region of interest" description="Disordered" evidence="1">
    <location>
        <begin position="1"/>
        <end position="25"/>
    </location>
</feature>
<protein>
    <submittedName>
        <fullName evidence="2">Uncharacterized protein</fullName>
    </submittedName>
</protein>